<reference evidence="2 3" key="1">
    <citation type="submission" date="2016-07" db="EMBL/GenBank/DDBJ databases">
        <title>Pervasive Adenine N6-methylation of Active Genes in Fungi.</title>
        <authorList>
            <consortium name="DOE Joint Genome Institute"/>
            <person name="Mondo S.J."/>
            <person name="Dannebaum R.O."/>
            <person name="Kuo R.C."/>
            <person name="Labutti K."/>
            <person name="Haridas S."/>
            <person name="Kuo A."/>
            <person name="Salamov A."/>
            <person name="Ahrendt S.R."/>
            <person name="Lipzen A."/>
            <person name="Sullivan W."/>
            <person name="Andreopoulos W.B."/>
            <person name="Clum A."/>
            <person name="Lindquist E."/>
            <person name="Daum C."/>
            <person name="Ramamoorthy G.K."/>
            <person name="Gryganskyi A."/>
            <person name="Culley D."/>
            <person name="Magnuson J.K."/>
            <person name="James T.Y."/>
            <person name="O'Malley M.A."/>
            <person name="Stajich J.E."/>
            <person name="Spatafora J.W."/>
            <person name="Visel A."/>
            <person name="Grigoriev I.V."/>
        </authorList>
    </citation>
    <scope>NUCLEOTIDE SEQUENCE [LARGE SCALE GENOMIC DNA]</scope>
    <source>
        <strain evidence="2 3">NRRL 3116</strain>
    </source>
</reference>
<dbReference type="InParanoid" id="A0A1Y2GV74"/>
<accession>A0A1Y2GV74</accession>
<dbReference type="EMBL" id="MCFF01000010">
    <property type="protein sequence ID" value="ORZ22862.1"/>
    <property type="molecule type" value="Genomic_DNA"/>
</dbReference>
<comment type="caution">
    <text evidence="2">The sequence shown here is derived from an EMBL/GenBank/DDBJ whole genome shotgun (WGS) entry which is preliminary data.</text>
</comment>
<dbReference type="AlphaFoldDB" id="A0A1Y2GV74"/>
<dbReference type="OrthoDB" id="2412648at2759"/>
<proteinExistence type="predicted"/>
<dbReference type="GeneID" id="33565380"/>
<evidence type="ECO:0000313" key="2">
    <source>
        <dbReference type="EMBL" id="ORZ22862.1"/>
    </source>
</evidence>
<feature type="signal peptide" evidence="1">
    <location>
        <begin position="1"/>
        <end position="18"/>
    </location>
</feature>
<protein>
    <submittedName>
        <fullName evidence="2">Uncharacterized protein</fullName>
    </submittedName>
</protein>
<name>A0A1Y2GV74_9FUNG</name>
<organism evidence="2 3">
    <name type="scientific">Lobosporangium transversale</name>
    <dbReference type="NCBI Taxonomy" id="64571"/>
    <lineage>
        <taxon>Eukaryota</taxon>
        <taxon>Fungi</taxon>
        <taxon>Fungi incertae sedis</taxon>
        <taxon>Mucoromycota</taxon>
        <taxon>Mortierellomycotina</taxon>
        <taxon>Mortierellomycetes</taxon>
        <taxon>Mortierellales</taxon>
        <taxon>Mortierellaceae</taxon>
        <taxon>Lobosporangium</taxon>
    </lineage>
</organism>
<feature type="chain" id="PRO_5011002869" evidence="1">
    <location>
        <begin position="19"/>
        <end position="147"/>
    </location>
</feature>
<dbReference type="STRING" id="64571.A0A1Y2GV74"/>
<keyword evidence="3" id="KW-1185">Reference proteome</keyword>
<evidence type="ECO:0000313" key="3">
    <source>
        <dbReference type="Proteomes" id="UP000193648"/>
    </source>
</evidence>
<gene>
    <name evidence="2" type="ORF">BCR41DRAFT_349811</name>
</gene>
<dbReference type="Proteomes" id="UP000193648">
    <property type="component" value="Unassembled WGS sequence"/>
</dbReference>
<keyword evidence="1" id="KW-0732">Signal</keyword>
<dbReference type="RefSeq" id="XP_021883416.1">
    <property type="nucleotide sequence ID" value="XM_022023536.1"/>
</dbReference>
<sequence length="147" mass="15653">MRFSIIAVLASVVAVTSALEYPFKPNGPCVSKCLMDIGKSMNPNYTDDPNSPYFLESLGYGHERGTPTYTTFMYKAGMCYQSCPKEELDLYQEQFQAKAEWYKKAKAEAEAKGAAGDGANKPSAANGLVAGSSAFIGAAAAVVVALL</sequence>
<evidence type="ECO:0000256" key="1">
    <source>
        <dbReference type="SAM" id="SignalP"/>
    </source>
</evidence>